<feature type="transmembrane region" description="Helical" evidence="1">
    <location>
        <begin position="312"/>
        <end position="330"/>
    </location>
</feature>
<keyword evidence="1" id="KW-0812">Transmembrane</keyword>
<accession>A0A1V9GCW8</accession>
<keyword evidence="3" id="KW-1185">Reference proteome</keyword>
<feature type="transmembrane region" description="Helical" evidence="1">
    <location>
        <begin position="412"/>
        <end position="430"/>
    </location>
</feature>
<dbReference type="RefSeq" id="WP_081158707.1">
    <property type="nucleotide sequence ID" value="NZ_LWBP01000001.1"/>
</dbReference>
<evidence type="ECO:0000313" key="2">
    <source>
        <dbReference type="EMBL" id="OQP68402.1"/>
    </source>
</evidence>
<feature type="transmembrane region" description="Helical" evidence="1">
    <location>
        <begin position="212"/>
        <end position="230"/>
    </location>
</feature>
<comment type="caution">
    <text evidence="2">The sequence shown here is derived from an EMBL/GenBank/DDBJ whole genome shotgun (WGS) entry which is preliminary data.</text>
</comment>
<dbReference type="Proteomes" id="UP000192276">
    <property type="component" value="Unassembled WGS sequence"/>
</dbReference>
<feature type="transmembrane region" description="Helical" evidence="1">
    <location>
        <begin position="7"/>
        <end position="23"/>
    </location>
</feature>
<evidence type="ECO:0000256" key="1">
    <source>
        <dbReference type="SAM" id="Phobius"/>
    </source>
</evidence>
<gene>
    <name evidence="2" type="ORF">A4R26_00920</name>
</gene>
<dbReference type="OrthoDB" id="517259at2"/>
<sequence length="436" mass="49875">MLPDKWKLFAGIIVLIVLGLIFYRDTLLEKGGTADLRNRIVGARLQKDGVAPYTYIYHAGDPVRYYDENNCFEGVSNITSSPFQHTLLYPLCELPQRTISRIWLFIEYLLLLITGLLAYRLAKNNTQKVIVCIAFALFLCTEAWKVHIAMGQTYVLLPFLAMVIYFCFTQKQSRVAAIVAGLASLSLVLVRPNAAIFFLPFLFLIGTYSRQYLIWFSASILLLSAIYFSSSNNRSLWKQFPAAVKESVKQHQGFVKTDTTGFYKVKLKEYEGWKADEVRKTTESAFFTRHSEHGNIFNLYALVLKRQMPVSMMNLFMGGAIIILFAFHYFSRKKYGAVELSNVAIFAFCLYMISDLSSPIYRHQYYTMQWLFPVLLAAAVYKPAYKWLYGGLLLGLLLNIINTDLIKMEHTIGEYLLLFILLLLSLTKNLKTAGTT</sequence>
<dbReference type="EMBL" id="LWBP01000001">
    <property type="protein sequence ID" value="OQP68402.1"/>
    <property type="molecule type" value="Genomic_DNA"/>
</dbReference>
<proteinExistence type="predicted"/>
<feature type="transmembrane region" description="Helical" evidence="1">
    <location>
        <begin position="175"/>
        <end position="206"/>
    </location>
</feature>
<name>A0A1V9GCW8_9BACT</name>
<evidence type="ECO:0000313" key="3">
    <source>
        <dbReference type="Proteomes" id="UP000192276"/>
    </source>
</evidence>
<dbReference type="AlphaFoldDB" id="A0A1V9GCW8"/>
<feature type="transmembrane region" description="Helical" evidence="1">
    <location>
        <begin position="102"/>
        <end position="122"/>
    </location>
</feature>
<feature type="transmembrane region" description="Helical" evidence="1">
    <location>
        <begin position="152"/>
        <end position="168"/>
    </location>
</feature>
<evidence type="ECO:0008006" key="4">
    <source>
        <dbReference type="Google" id="ProtNLM"/>
    </source>
</evidence>
<keyword evidence="1" id="KW-1133">Transmembrane helix</keyword>
<keyword evidence="1" id="KW-0472">Membrane</keyword>
<protein>
    <recommendedName>
        <fullName evidence="4">Glycosyltransferase RgtA/B/C/D-like domain-containing protein</fullName>
    </recommendedName>
</protein>
<reference evidence="3" key="1">
    <citation type="submission" date="2016-04" db="EMBL/GenBank/DDBJ databases">
        <authorList>
            <person name="Chen L."/>
            <person name="Zhuang W."/>
            <person name="Wang G."/>
        </authorList>
    </citation>
    <scope>NUCLEOTIDE SEQUENCE [LARGE SCALE GENOMIC DNA]</scope>
    <source>
        <strain evidence="3">208</strain>
    </source>
</reference>
<organism evidence="2 3">
    <name type="scientific">Niastella populi</name>
    <dbReference type="NCBI Taxonomy" id="550983"/>
    <lineage>
        <taxon>Bacteria</taxon>
        <taxon>Pseudomonadati</taxon>
        <taxon>Bacteroidota</taxon>
        <taxon>Chitinophagia</taxon>
        <taxon>Chitinophagales</taxon>
        <taxon>Chitinophagaceae</taxon>
        <taxon>Niastella</taxon>
    </lineage>
</organism>